<name>A0AAD5EEA3_UMBRA</name>
<dbReference type="Proteomes" id="UP001206595">
    <property type="component" value="Unassembled WGS sequence"/>
</dbReference>
<keyword evidence="2" id="KW-1185">Reference proteome</keyword>
<dbReference type="AlphaFoldDB" id="A0AAD5EEA3"/>
<proteinExistence type="predicted"/>
<evidence type="ECO:0000313" key="2">
    <source>
        <dbReference type="Proteomes" id="UP001206595"/>
    </source>
</evidence>
<protein>
    <submittedName>
        <fullName evidence="1">Uncharacterized protein</fullName>
    </submittedName>
</protein>
<accession>A0AAD5EEA3</accession>
<sequence length="66" mass="7985">MGIVHTVKSRIELWRLERYTKRRSCQLPGYTHKERELKSSFKNMLKGRSRDDFKCSETYNSSSLWE</sequence>
<dbReference type="RefSeq" id="XP_051446340.1">
    <property type="nucleotide sequence ID" value="XM_051587613.1"/>
</dbReference>
<organism evidence="1 2">
    <name type="scientific">Umbelopsis ramanniana AG</name>
    <dbReference type="NCBI Taxonomy" id="1314678"/>
    <lineage>
        <taxon>Eukaryota</taxon>
        <taxon>Fungi</taxon>
        <taxon>Fungi incertae sedis</taxon>
        <taxon>Mucoromycota</taxon>
        <taxon>Mucoromycotina</taxon>
        <taxon>Umbelopsidomycetes</taxon>
        <taxon>Umbelopsidales</taxon>
        <taxon>Umbelopsidaceae</taxon>
        <taxon>Umbelopsis</taxon>
    </lineage>
</organism>
<dbReference type="EMBL" id="MU620906">
    <property type="protein sequence ID" value="KAI8581336.1"/>
    <property type="molecule type" value="Genomic_DNA"/>
</dbReference>
<gene>
    <name evidence="1" type="ORF">K450DRAFT_232546</name>
</gene>
<reference evidence="1" key="2">
    <citation type="journal article" date="2022" name="Proc. Natl. Acad. Sci. U.S.A.">
        <title>Diploid-dominant life cycles characterize the early evolution of Fungi.</title>
        <authorList>
            <person name="Amses K.R."/>
            <person name="Simmons D.R."/>
            <person name="Longcore J.E."/>
            <person name="Mondo S.J."/>
            <person name="Seto K."/>
            <person name="Jeronimo G.H."/>
            <person name="Bonds A.E."/>
            <person name="Quandt C.A."/>
            <person name="Davis W.J."/>
            <person name="Chang Y."/>
            <person name="Federici B.A."/>
            <person name="Kuo A."/>
            <person name="LaButti K."/>
            <person name="Pangilinan J."/>
            <person name="Andreopoulos W."/>
            <person name="Tritt A."/>
            <person name="Riley R."/>
            <person name="Hundley H."/>
            <person name="Johnson J."/>
            <person name="Lipzen A."/>
            <person name="Barry K."/>
            <person name="Lang B.F."/>
            <person name="Cuomo C.A."/>
            <person name="Buchler N.E."/>
            <person name="Grigoriev I.V."/>
            <person name="Spatafora J.W."/>
            <person name="Stajich J.E."/>
            <person name="James T.Y."/>
        </authorList>
    </citation>
    <scope>NUCLEOTIDE SEQUENCE</scope>
    <source>
        <strain evidence="1">AG</strain>
    </source>
</reference>
<dbReference type="GeneID" id="75912958"/>
<reference evidence="1" key="1">
    <citation type="submission" date="2021-06" db="EMBL/GenBank/DDBJ databases">
        <authorList>
            <consortium name="DOE Joint Genome Institute"/>
            <person name="Mondo S.J."/>
            <person name="Amses K.R."/>
            <person name="Simmons D.R."/>
            <person name="Longcore J.E."/>
            <person name="Seto K."/>
            <person name="Alves G.H."/>
            <person name="Bonds A.E."/>
            <person name="Quandt C.A."/>
            <person name="Davis W.J."/>
            <person name="Chang Y."/>
            <person name="Letcher P.M."/>
            <person name="Powell M.J."/>
            <person name="Kuo A."/>
            <person name="Labutti K."/>
            <person name="Pangilinan J."/>
            <person name="Andreopoulos W."/>
            <person name="Tritt A."/>
            <person name="Riley R."/>
            <person name="Hundley H."/>
            <person name="Johnson J."/>
            <person name="Lipzen A."/>
            <person name="Barry K."/>
            <person name="Berbee M.L."/>
            <person name="Buchler N.E."/>
            <person name="Grigoriev I.V."/>
            <person name="Spatafora J.W."/>
            <person name="Stajich J.E."/>
            <person name="James T.Y."/>
        </authorList>
    </citation>
    <scope>NUCLEOTIDE SEQUENCE</scope>
    <source>
        <strain evidence="1">AG</strain>
    </source>
</reference>
<comment type="caution">
    <text evidence="1">The sequence shown here is derived from an EMBL/GenBank/DDBJ whole genome shotgun (WGS) entry which is preliminary data.</text>
</comment>
<evidence type="ECO:0000313" key="1">
    <source>
        <dbReference type="EMBL" id="KAI8581336.1"/>
    </source>
</evidence>